<accession>A0A2U9NX04</accession>
<dbReference type="Pfam" id="PF01494">
    <property type="entry name" value="FAD_binding_3"/>
    <property type="match status" value="1"/>
</dbReference>
<dbReference type="Pfam" id="PF21274">
    <property type="entry name" value="Rng_hyd_C"/>
    <property type="match status" value="1"/>
</dbReference>
<keyword evidence="6" id="KW-0560">Oxidoreductase</keyword>
<dbReference type="InterPro" id="IPR050641">
    <property type="entry name" value="RIFMO-like"/>
</dbReference>
<feature type="domain" description="FAD-binding" evidence="5">
    <location>
        <begin position="4"/>
        <end position="360"/>
    </location>
</feature>
<keyword evidence="2" id="KW-0285">Flavoprotein</keyword>
<evidence type="ECO:0000313" key="7">
    <source>
        <dbReference type="Proteomes" id="UP000247634"/>
    </source>
</evidence>
<reference evidence="6 7" key="1">
    <citation type="submission" date="2018-06" db="EMBL/GenBank/DDBJ databases">
        <title>The complete genome sequence of a nosiheptide producer Streptomyces actuosus ATCC 25421: deducing the ability of producing a new class III lantibiotics.</title>
        <authorList>
            <person name="Liu W."/>
            <person name="Sun F."/>
            <person name="Hu Y."/>
        </authorList>
    </citation>
    <scope>NUCLEOTIDE SEQUENCE [LARGE SCALE GENOMIC DNA]</scope>
    <source>
        <strain evidence="6 7">ATCC 25421</strain>
    </source>
</reference>
<dbReference type="SUPFAM" id="SSF51905">
    <property type="entry name" value="FAD/NAD(P)-binding domain"/>
    <property type="match status" value="1"/>
</dbReference>
<evidence type="ECO:0000256" key="4">
    <source>
        <dbReference type="SAM" id="MobiDB-lite"/>
    </source>
</evidence>
<proteinExistence type="predicted"/>
<evidence type="ECO:0000256" key="1">
    <source>
        <dbReference type="ARBA" id="ARBA00001974"/>
    </source>
</evidence>
<dbReference type="AlphaFoldDB" id="A0A2U9NX04"/>
<keyword evidence="7" id="KW-1185">Reference proteome</keyword>
<dbReference type="OrthoDB" id="8670884at2"/>
<sequence length="544" mass="56838">MRQVPVLIVGGSLTGLSAALFLTAHGVPVTVVERRPAVLAHPRLRGLLPRTMELYRQAGLEPDILAVCPPGVSAGHLPSVHAPALAHEHELLGDAGGDSTGAELSPCAFVPIGQHELEGLLVERLRERDCELCFGTEASGLVPDEDGVTVLLHRPDGTAETVRARWLVAADGASGAVRRRLGIAVHGPGTLFRMATTHVEADLSPALRGRPVGMAYLDRPAPGTTLGPLDASGRRWFFATALPPEAPVAEEDLLDRLRAATGLPDLRARLLPQGPDLPPVMAFPVGARVAERFTDGRVLLAGDAAHLMPPTGSLGGHTGVEDAHNLAWKLAAVLHGGADPALLDTYDAERRPVAERNAREAHLRARARWRLPGHESDARLTDMDRLLYGGVYRSSAVPGASPPPGPDPLDRLPAPDPLDPRTLGGVPGTRAPHVPVSQDSAEPVSTLDLYGTGPVVLVGPDGDTWATAAERAAKALGVPVEVYHLDTDLSAPHGLVARGALLVRPDGYVAWRAAGGPAPAEDADAVFAAVLAAALGRPAVGSPY</sequence>
<dbReference type="KEGG" id="sact:DMT42_04130"/>
<dbReference type="EMBL" id="CP029788">
    <property type="protein sequence ID" value="AWT41574.1"/>
    <property type="molecule type" value="Genomic_DNA"/>
</dbReference>
<feature type="region of interest" description="Disordered" evidence="4">
    <location>
        <begin position="395"/>
        <end position="442"/>
    </location>
</feature>
<evidence type="ECO:0000256" key="3">
    <source>
        <dbReference type="ARBA" id="ARBA00022827"/>
    </source>
</evidence>
<organism evidence="6 7">
    <name type="scientific">Streptomyces actuosus</name>
    <dbReference type="NCBI Taxonomy" id="1885"/>
    <lineage>
        <taxon>Bacteria</taxon>
        <taxon>Bacillati</taxon>
        <taxon>Actinomycetota</taxon>
        <taxon>Actinomycetes</taxon>
        <taxon>Kitasatosporales</taxon>
        <taxon>Streptomycetaceae</taxon>
        <taxon>Streptomyces</taxon>
    </lineage>
</organism>
<dbReference type="Gene3D" id="3.50.50.60">
    <property type="entry name" value="FAD/NAD(P)-binding domain"/>
    <property type="match status" value="1"/>
</dbReference>
<dbReference type="PANTHER" id="PTHR43004:SF19">
    <property type="entry name" value="BINDING MONOOXYGENASE, PUTATIVE (JCVI)-RELATED"/>
    <property type="match status" value="1"/>
</dbReference>
<evidence type="ECO:0000259" key="5">
    <source>
        <dbReference type="Pfam" id="PF01494"/>
    </source>
</evidence>
<dbReference type="PANTHER" id="PTHR43004">
    <property type="entry name" value="TRK SYSTEM POTASSIUM UPTAKE PROTEIN"/>
    <property type="match status" value="1"/>
</dbReference>
<name>A0A2U9NX04_STRAS</name>
<dbReference type="InterPro" id="IPR002938">
    <property type="entry name" value="FAD-bd"/>
</dbReference>
<dbReference type="GO" id="GO:0016709">
    <property type="term" value="F:oxidoreductase activity, acting on paired donors, with incorporation or reduction of molecular oxygen, NAD(P)H as one donor, and incorporation of one atom of oxygen"/>
    <property type="evidence" value="ECO:0007669"/>
    <property type="project" value="UniProtKB-ARBA"/>
</dbReference>
<protein>
    <submittedName>
        <fullName evidence="6">Monooxygenase</fullName>
    </submittedName>
</protein>
<dbReference type="Proteomes" id="UP000247634">
    <property type="component" value="Chromosome"/>
</dbReference>
<evidence type="ECO:0000256" key="2">
    <source>
        <dbReference type="ARBA" id="ARBA00022630"/>
    </source>
</evidence>
<keyword evidence="3" id="KW-0274">FAD</keyword>
<dbReference type="Gene3D" id="3.40.30.120">
    <property type="match status" value="1"/>
</dbReference>
<dbReference type="GO" id="GO:0071949">
    <property type="term" value="F:FAD binding"/>
    <property type="evidence" value="ECO:0007669"/>
    <property type="project" value="InterPro"/>
</dbReference>
<comment type="cofactor">
    <cofactor evidence="1">
        <name>FAD</name>
        <dbReference type="ChEBI" id="CHEBI:57692"/>
    </cofactor>
</comment>
<dbReference type="InterPro" id="IPR036188">
    <property type="entry name" value="FAD/NAD-bd_sf"/>
</dbReference>
<gene>
    <name evidence="6" type="ORF">DMT42_04130</name>
</gene>
<dbReference type="PRINTS" id="PR00420">
    <property type="entry name" value="RNGMNOXGNASE"/>
</dbReference>
<evidence type="ECO:0000313" key="6">
    <source>
        <dbReference type="EMBL" id="AWT41574.1"/>
    </source>
</evidence>
<dbReference type="Gene3D" id="3.30.9.10">
    <property type="entry name" value="D-Amino Acid Oxidase, subunit A, domain 2"/>
    <property type="match status" value="1"/>
</dbReference>
<keyword evidence="6" id="KW-0503">Monooxygenase</keyword>
<dbReference type="RefSeq" id="WP_110626510.1">
    <property type="nucleotide sequence ID" value="NZ_CP029788.1"/>
</dbReference>